<dbReference type="InterPro" id="IPR018097">
    <property type="entry name" value="EGF_Ca-bd_CS"/>
</dbReference>
<evidence type="ECO:0000256" key="14">
    <source>
        <dbReference type="ARBA" id="ARBA00023180"/>
    </source>
</evidence>
<evidence type="ECO:0000256" key="3">
    <source>
        <dbReference type="ARBA" id="ARBA00022448"/>
    </source>
</evidence>
<dbReference type="PANTHER" id="PTHR22702">
    <property type="entry name" value="PROTEASE-ASSOCIATED DOMAIN-CONTAINING PROTEIN"/>
    <property type="match status" value="1"/>
</dbReference>
<dbReference type="GO" id="GO:0006623">
    <property type="term" value="P:protein targeting to vacuole"/>
    <property type="evidence" value="ECO:0007669"/>
    <property type="project" value="UniProtKB-ARBA"/>
</dbReference>
<dbReference type="FunFam" id="3.50.30.30:FF:000001">
    <property type="entry name" value="Vacuolar-sorting receptor 1"/>
    <property type="match status" value="1"/>
</dbReference>
<dbReference type="Pfam" id="PF25011">
    <property type="entry name" value="VSR_TRX"/>
    <property type="match status" value="1"/>
</dbReference>
<keyword evidence="10" id="KW-1133">Transmembrane helix</keyword>
<keyword evidence="3" id="KW-0813">Transport</keyword>
<dbReference type="Gene3D" id="2.10.25.10">
    <property type="entry name" value="Laminin"/>
    <property type="match status" value="2"/>
</dbReference>
<dbReference type="AlphaFoldDB" id="A0A6P5XCP3"/>
<comment type="subcellular location">
    <subcellularLocation>
        <location evidence="1">Golgi apparatus membrane</location>
    </subcellularLocation>
</comment>
<dbReference type="SMART" id="SM00179">
    <property type="entry name" value="EGF_CA"/>
    <property type="match status" value="1"/>
</dbReference>
<evidence type="ECO:0000256" key="1">
    <source>
        <dbReference type="ARBA" id="ARBA00004394"/>
    </source>
</evidence>
<proteinExistence type="inferred from homology"/>
<comment type="similarity">
    <text evidence="2">Belongs to the VSR (BP-80) family.</text>
</comment>
<keyword evidence="5" id="KW-0812">Transmembrane</keyword>
<evidence type="ECO:0000256" key="7">
    <source>
        <dbReference type="ARBA" id="ARBA00022737"/>
    </source>
</evidence>
<dbReference type="InterPro" id="IPR003137">
    <property type="entry name" value="PA_domain"/>
</dbReference>
<evidence type="ECO:0000256" key="2">
    <source>
        <dbReference type="ARBA" id="ARBA00007038"/>
    </source>
</evidence>
<dbReference type="CDD" id="cd00054">
    <property type="entry name" value="EGF_CA"/>
    <property type="match status" value="1"/>
</dbReference>
<dbReference type="RefSeq" id="XP_022725412.1">
    <property type="nucleotide sequence ID" value="XM_022869677.1"/>
</dbReference>
<dbReference type="InterPro" id="IPR046450">
    <property type="entry name" value="PA_dom_sf"/>
</dbReference>
<dbReference type="InterPro" id="IPR001881">
    <property type="entry name" value="EGF-like_Ca-bd_dom"/>
</dbReference>
<keyword evidence="11" id="KW-0333">Golgi apparatus</keyword>
<evidence type="ECO:0000256" key="8">
    <source>
        <dbReference type="ARBA" id="ARBA00022837"/>
    </source>
</evidence>
<keyword evidence="6" id="KW-0732">Signal</keyword>
<dbReference type="GO" id="GO:0000139">
    <property type="term" value="C:Golgi membrane"/>
    <property type="evidence" value="ECO:0007669"/>
    <property type="project" value="UniProtKB-SubCell"/>
</dbReference>
<dbReference type="GeneID" id="111281892"/>
<protein>
    <submittedName>
        <fullName evidence="17">Vacuolar-sorting receptor 6-like isoform X2</fullName>
    </submittedName>
</protein>
<dbReference type="Gene3D" id="3.50.30.30">
    <property type="match status" value="1"/>
</dbReference>
<evidence type="ECO:0000256" key="4">
    <source>
        <dbReference type="ARBA" id="ARBA00022536"/>
    </source>
</evidence>
<sequence length="612" mass="68801">MMICICMLPYFKKLIPLFLASLLVFSRVSARFVVEKNSIRVLSPLSLRTKHDGAIGNFGIPDYGGFIVGSVVYPDKGANGCEPFDGVPFKSKFPRPSVLLLDRGDCYFALKAWHGQQAGAAAVLVADSIDEPLITMDSPEESSDANEYVEKIGIPSALIEKSFGDSLKEALKKNEDVVVKLDWSESMPHPDQRVEYELWTNSNDECGVRCDEQMNFVKNFKGNAQILEKWGYTLFTPHYITWYCPRAFVSSSQCKSQCINHGRYCAPDPEQDFAEGYQGKEVVFENLRQLCVHRVANESKRSWIWWDYVTDFHIRCSMKDKRYSKECAEDVMRSLDLPVEKIKKCMGDPEADVENEVLKTEQELQVGRGSRGDVTILPTLVINNVQYRGKLDRTAVLKAICAGFKETTEPPVCLSADLETNECLERNGGCWQDKQANITACKDTFRGRVCECPTVKGVQYQGDGYVTCEAFGPARCTINNGGCWSETINGLTFSACSETQLRGCHCPQGFRGDGQKCEDINECKEGSVCRCDGCSCKNTWGAYECKCKGDLLYIREQDSCIVISCFTSKLTTMESLNLRLREKWITLWVVPHLLGPGSCDSCWLSWVYILQI</sequence>
<dbReference type="PANTHER" id="PTHR22702:SF4">
    <property type="entry name" value="VACUOLAR-SORTING RECEPTOR 6-LIKE"/>
    <property type="match status" value="1"/>
</dbReference>
<keyword evidence="8" id="KW-0106">Calcium</keyword>
<reference evidence="17" key="1">
    <citation type="submission" date="2025-08" db="UniProtKB">
        <authorList>
            <consortium name="RefSeq"/>
        </authorList>
    </citation>
    <scope>IDENTIFICATION</scope>
    <source>
        <tissue evidence="17">Fruit stalk</tissue>
    </source>
</reference>
<keyword evidence="9" id="KW-0653">Protein transport</keyword>
<dbReference type="FunFam" id="2.10.25.10:FF:000178">
    <property type="entry name" value="vacuolar-sorting receptor 1"/>
    <property type="match status" value="1"/>
</dbReference>
<dbReference type="Pfam" id="PF02225">
    <property type="entry name" value="PA"/>
    <property type="match status" value="1"/>
</dbReference>
<keyword evidence="7" id="KW-0677">Repeat</keyword>
<accession>A0A6P5XCP3</accession>
<dbReference type="PROSITE" id="PS01187">
    <property type="entry name" value="EGF_CA"/>
    <property type="match status" value="1"/>
</dbReference>
<dbReference type="Proteomes" id="UP000515121">
    <property type="component" value="Unplaced"/>
</dbReference>
<evidence type="ECO:0000256" key="10">
    <source>
        <dbReference type="ARBA" id="ARBA00022989"/>
    </source>
</evidence>
<dbReference type="Pfam" id="PF12662">
    <property type="entry name" value="cEGF"/>
    <property type="match status" value="1"/>
</dbReference>
<evidence type="ECO:0000256" key="6">
    <source>
        <dbReference type="ARBA" id="ARBA00022729"/>
    </source>
</evidence>
<keyword evidence="4" id="KW-0245">EGF-like domain</keyword>
<dbReference type="GO" id="GO:0005509">
    <property type="term" value="F:calcium ion binding"/>
    <property type="evidence" value="ECO:0007669"/>
    <property type="project" value="InterPro"/>
</dbReference>
<keyword evidence="13" id="KW-1015">Disulfide bond</keyword>
<evidence type="ECO:0000256" key="13">
    <source>
        <dbReference type="ARBA" id="ARBA00023157"/>
    </source>
</evidence>
<keyword evidence="16" id="KW-1185">Reference proteome</keyword>
<dbReference type="InterPro" id="IPR026823">
    <property type="entry name" value="cEGF"/>
</dbReference>
<dbReference type="InterPro" id="IPR056858">
    <property type="entry name" value="VSR_TRX"/>
</dbReference>
<dbReference type="SUPFAM" id="SSF52025">
    <property type="entry name" value="PA domain"/>
    <property type="match status" value="1"/>
</dbReference>
<name>A0A6P5XCP3_DURZI</name>
<keyword evidence="14" id="KW-0325">Glycoprotein</keyword>
<gene>
    <name evidence="17" type="primary">LOC111281892</name>
</gene>
<evidence type="ECO:0000259" key="15">
    <source>
        <dbReference type="SMART" id="SM00179"/>
    </source>
</evidence>
<evidence type="ECO:0000256" key="12">
    <source>
        <dbReference type="ARBA" id="ARBA00023136"/>
    </source>
</evidence>
<evidence type="ECO:0000256" key="11">
    <source>
        <dbReference type="ARBA" id="ARBA00023034"/>
    </source>
</evidence>
<evidence type="ECO:0000313" key="17">
    <source>
        <dbReference type="RefSeq" id="XP_022725412.1"/>
    </source>
</evidence>
<organism evidence="16 17">
    <name type="scientific">Durio zibethinus</name>
    <name type="common">Durian</name>
    <dbReference type="NCBI Taxonomy" id="66656"/>
    <lineage>
        <taxon>Eukaryota</taxon>
        <taxon>Viridiplantae</taxon>
        <taxon>Streptophyta</taxon>
        <taxon>Embryophyta</taxon>
        <taxon>Tracheophyta</taxon>
        <taxon>Spermatophyta</taxon>
        <taxon>Magnoliopsida</taxon>
        <taxon>eudicotyledons</taxon>
        <taxon>Gunneridae</taxon>
        <taxon>Pentapetalae</taxon>
        <taxon>rosids</taxon>
        <taxon>malvids</taxon>
        <taxon>Malvales</taxon>
        <taxon>Malvaceae</taxon>
        <taxon>Helicteroideae</taxon>
        <taxon>Durio</taxon>
    </lineage>
</organism>
<feature type="domain" description="EGF-like calcium-binding" evidence="15">
    <location>
        <begin position="519"/>
        <end position="561"/>
    </location>
</feature>
<evidence type="ECO:0000313" key="16">
    <source>
        <dbReference type="Proteomes" id="UP000515121"/>
    </source>
</evidence>
<evidence type="ECO:0000256" key="5">
    <source>
        <dbReference type="ARBA" id="ARBA00022692"/>
    </source>
</evidence>
<evidence type="ECO:0000256" key="9">
    <source>
        <dbReference type="ARBA" id="ARBA00022927"/>
    </source>
</evidence>
<keyword evidence="12" id="KW-0472">Membrane</keyword>